<gene>
    <name evidence="3" type="ORF">KQ656_05915</name>
</gene>
<feature type="transmembrane region" description="Helical" evidence="1">
    <location>
        <begin position="5"/>
        <end position="24"/>
    </location>
</feature>
<keyword evidence="1" id="KW-0472">Membrane</keyword>
<feature type="domain" description="DUF1468" evidence="2">
    <location>
        <begin position="5"/>
        <end position="147"/>
    </location>
</feature>
<dbReference type="Proteomes" id="UP000770161">
    <property type="component" value="Unassembled WGS sequence"/>
</dbReference>
<keyword evidence="1" id="KW-1133">Transmembrane helix</keyword>
<feature type="transmembrane region" description="Helical" evidence="1">
    <location>
        <begin position="36"/>
        <end position="56"/>
    </location>
</feature>
<name>A0ABS6GWH0_MAMLE</name>
<proteinExistence type="predicted"/>
<evidence type="ECO:0000313" key="4">
    <source>
        <dbReference type="Proteomes" id="UP000770161"/>
    </source>
</evidence>
<feature type="transmembrane region" description="Helical" evidence="1">
    <location>
        <begin position="77"/>
        <end position="94"/>
    </location>
</feature>
<keyword evidence="4" id="KW-1185">Reference proteome</keyword>
<protein>
    <submittedName>
        <fullName evidence="3">Tripartite tricarboxylate transporter TctB family protein</fullName>
    </submittedName>
</protein>
<dbReference type="InterPro" id="IPR009936">
    <property type="entry name" value="DUF1468"/>
</dbReference>
<organism evidence="3 4">
    <name type="scientific">Mammaliicoccus lentus</name>
    <name type="common">Staphylococcus lentus</name>
    <dbReference type="NCBI Taxonomy" id="42858"/>
    <lineage>
        <taxon>Bacteria</taxon>
        <taxon>Bacillati</taxon>
        <taxon>Bacillota</taxon>
        <taxon>Bacilli</taxon>
        <taxon>Bacillales</taxon>
        <taxon>Staphylococcaceae</taxon>
        <taxon>Mammaliicoccus</taxon>
    </lineage>
</organism>
<comment type="caution">
    <text evidence="3">The sequence shown here is derived from an EMBL/GenBank/DDBJ whole genome shotgun (WGS) entry which is preliminary data.</text>
</comment>
<reference evidence="3 4" key="1">
    <citation type="submission" date="2021-06" db="EMBL/GenBank/DDBJ databases">
        <title>Staphylococcus lentus K169 genome sequencing.</title>
        <authorList>
            <person name="Sundareshan S."/>
            <person name="Akhila D.S."/>
            <person name="Prachi D."/>
            <person name="Sivakumar R."/>
            <person name="Rajendhran J."/>
            <person name="Isloor S."/>
            <person name="Hegde N.R."/>
        </authorList>
    </citation>
    <scope>NUCLEOTIDE SEQUENCE [LARGE SCALE GENOMIC DNA]</scope>
    <source>
        <strain evidence="3 4">K169</strain>
    </source>
</reference>
<evidence type="ECO:0000259" key="2">
    <source>
        <dbReference type="Pfam" id="PF07331"/>
    </source>
</evidence>
<dbReference type="Pfam" id="PF07331">
    <property type="entry name" value="TctB"/>
    <property type="match status" value="1"/>
</dbReference>
<feature type="transmembrane region" description="Helical" evidence="1">
    <location>
        <begin position="123"/>
        <end position="144"/>
    </location>
</feature>
<dbReference type="RefSeq" id="WP_216683482.1">
    <property type="nucleotide sequence ID" value="NZ_JAHLZN010000007.1"/>
</dbReference>
<keyword evidence="1" id="KW-0812">Transmembrane</keyword>
<dbReference type="EMBL" id="JAHLZN010000007">
    <property type="protein sequence ID" value="MBU6113484.1"/>
    <property type="molecule type" value="Genomic_DNA"/>
</dbReference>
<sequence length="161" mass="17802">MGSIIFSVVVLIISTFLLIISMNIEDLRGIDVIGSGSIPTFILSFIILLILISLISEVTKYFKTNKTLENNKINKKTMLSLIALTALLIVFIAVLTTLGFVVSCLLILPLILITLGERNKIKVLLLTICVPIVFSLLFGLVLNIPLPRGVSIFHEISRIFY</sequence>
<evidence type="ECO:0000313" key="3">
    <source>
        <dbReference type="EMBL" id="MBU6113484.1"/>
    </source>
</evidence>
<evidence type="ECO:0000256" key="1">
    <source>
        <dbReference type="SAM" id="Phobius"/>
    </source>
</evidence>
<accession>A0ABS6GWH0</accession>